<feature type="transmembrane region" description="Helical" evidence="12">
    <location>
        <begin position="56"/>
        <end position="75"/>
    </location>
</feature>
<evidence type="ECO:0000256" key="11">
    <source>
        <dbReference type="SAM" id="MobiDB-lite"/>
    </source>
</evidence>
<dbReference type="InterPro" id="IPR003661">
    <property type="entry name" value="HisK_dim/P_dom"/>
</dbReference>
<dbReference type="CDD" id="cd00082">
    <property type="entry name" value="HisKA"/>
    <property type="match status" value="1"/>
</dbReference>
<dbReference type="SMART" id="SM00388">
    <property type="entry name" value="HisKA"/>
    <property type="match status" value="1"/>
</dbReference>
<evidence type="ECO:0000313" key="16">
    <source>
        <dbReference type="Proteomes" id="UP000782519"/>
    </source>
</evidence>
<keyword evidence="9" id="KW-0902">Two-component regulatory system</keyword>
<keyword evidence="5" id="KW-0808">Transferase</keyword>
<dbReference type="SUPFAM" id="SSF55874">
    <property type="entry name" value="ATPase domain of HSP90 chaperone/DNA topoisomerase II/histidine kinase"/>
    <property type="match status" value="1"/>
</dbReference>
<evidence type="ECO:0000256" key="4">
    <source>
        <dbReference type="ARBA" id="ARBA00022553"/>
    </source>
</evidence>
<evidence type="ECO:0000256" key="3">
    <source>
        <dbReference type="ARBA" id="ARBA00012438"/>
    </source>
</evidence>
<dbReference type="InterPro" id="IPR003594">
    <property type="entry name" value="HATPase_dom"/>
</dbReference>
<evidence type="ECO:0000256" key="9">
    <source>
        <dbReference type="ARBA" id="ARBA00023012"/>
    </source>
</evidence>
<reference evidence="15" key="1">
    <citation type="submission" date="2020-07" db="EMBL/GenBank/DDBJ databases">
        <title>Huge and variable diversity of episymbiotic CPR bacteria and DPANN archaea in groundwater ecosystems.</title>
        <authorList>
            <person name="He C.Y."/>
            <person name="Keren R."/>
            <person name="Whittaker M."/>
            <person name="Farag I.F."/>
            <person name="Doudna J."/>
            <person name="Cate J.H.D."/>
            <person name="Banfield J.F."/>
        </authorList>
    </citation>
    <scope>NUCLEOTIDE SEQUENCE</scope>
    <source>
        <strain evidence="15">NC_groundwater_1818_Pr3_B-0.1um_66_35</strain>
    </source>
</reference>
<evidence type="ECO:0000256" key="1">
    <source>
        <dbReference type="ARBA" id="ARBA00000085"/>
    </source>
</evidence>
<dbReference type="InterPro" id="IPR004358">
    <property type="entry name" value="Sig_transdc_His_kin-like_C"/>
</dbReference>
<dbReference type="GO" id="GO:0000155">
    <property type="term" value="F:phosphorelay sensor kinase activity"/>
    <property type="evidence" value="ECO:0007669"/>
    <property type="project" value="InterPro"/>
</dbReference>
<keyword evidence="6 12" id="KW-0812">Transmembrane</keyword>
<dbReference type="Gene3D" id="6.10.340.10">
    <property type="match status" value="1"/>
</dbReference>
<keyword evidence="7" id="KW-0418">Kinase</keyword>
<keyword evidence="8 12" id="KW-1133">Transmembrane helix</keyword>
<keyword evidence="4" id="KW-0597">Phosphoprotein</keyword>
<proteinExistence type="predicted"/>
<dbReference type="PROSITE" id="PS50109">
    <property type="entry name" value="HIS_KIN"/>
    <property type="match status" value="1"/>
</dbReference>
<accession>A0A933S370</accession>
<dbReference type="PANTHER" id="PTHR45436">
    <property type="entry name" value="SENSOR HISTIDINE KINASE YKOH"/>
    <property type="match status" value="1"/>
</dbReference>
<dbReference type="EMBL" id="JACRJB010000077">
    <property type="protein sequence ID" value="MBI5132957.1"/>
    <property type="molecule type" value="Genomic_DNA"/>
</dbReference>
<dbReference type="Pfam" id="PF02518">
    <property type="entry name" value="HATPase_c"/>
    <property type="match status" value="1"/>
</dbReference>
<dbReference type="GO" id="GO:0005886">
    <property type="term" value="C:plasma membrane"/>
    <property type="evidence" value="ECO:0007669"/>
    <property type="project" value="TreeGrafter"/>
</dbReference>
<protein>
    <recommendedName>
        <fullName evidence="3">histidine kinase</fullName>
        <ecNumber evidence="3">2.7.13.3</ecNumber>
    </recommendedName>
</protein>
<dbReference type="Pfam" id="PF00672">
    <property type="entry name" value="HAMP"/>
    <property type="match status" value="1"/>
</dbReference>
<feature type="region of interest" description="Disordered" evidence="11">
    <location>
        <begin position="359"/>
        <end position="397"/>
    </location>
</feature>
<dbReference type="PRINTS" id="PR00344">
    <property type="entry name" value="BCTRLSENSOR"/>
</dbReference>
<dbReference type="Gene3D" id="3.30.565.10">
    <property type="entry name" value="Histidine kinase-like ATPase, C-terminal domain"/>
    <property type="match status" value="1"/>
</dbReference>
<dbReference type="InterPro" id="IPR050428">
    <property type="entry name" value="TCS_sensor_his_kinase"/>
</dbReference>
<evidence type="ECO:0000256" key="12">
    <source>
        <dbReference type="SAM" id="Phobius"/>
    </source>
</evidence>
<dbReference type="CDD" id="cd00075">
    <property type="entry name" value="HATPase"/>
    <property type="match status" value="1"/>
</dbReference>
<evidence type="ECO:0000256" key="8">
    <source>
        <dbReference type="ARBA" id="ARBA00022989"/>
    </source>
</evidence>
<dbReference type="InterPro" id="IPR036097">
    <property type="entry name" value="HisK_dim/P_sf"/>
</dbReference>
<evidence type="ECO:0000256" key="5">
    <source>
        <dbReference type="ARBA" id="ARBA00022679"/>
    </source>
</evidence>
<organism evidence="15 16">
    <name type="scientific">Rhodopseudomonas palustris</name>
    <dbReference type="NCBI Taxonomy" id="1076"/>
    <lineage>
        <taxon>Bacteria</taxon>
        <taxon>Pseudomonadati</taxon>
        <taxon>Pseudomonadota</taxon>
        <taxon>Alphaproteobacteria</taxon>
        <taxon>Hyphomicrobiales</taxon>
        <taxon>Nitrobacteraceae</taxon>
        <taxon>Rhodopseudomonas</taxon>
    </lineage>
</organism>
<sequence length="397" mass="42824">MRRYRLSRQITLSMSVVAAIAVLMVFVGTFIFYSFYLTWFPPPPGPPPLMPEAPDFILIAIFLLLGLAIAIHAALRLTRRILAPLNSLAEGARKIAAGDLTARAVAGDRSLGETAQLVDDFNAMAQRLQDVAVSMTSWNAAIAHELRTPLTILRGRLHGLADGVFEPNDELLRSLLAQVENLSRLVEDLRVVTLSDSQRLDLRVEPTDLVKEVEQSINAMRPALEGAGFSVRMTTEPVTLPCDGARIRQALLALLENAHRYATPGMIEIRMTREKAEVVIAVEDEGPGLSAGFAAQAFDAFARAEPSRSRRLGGSGLGLSVVRAIAEAHGGHARYSTSEKGGSVFEIVVPDRVPWRGVAGGGSPRWPVGPGRSAGECREADGGIIADRSDGFQRHVA</sequence>
<feature type="domain" description="Histidine kinase" evidence="13">
    <location>
        <begin position="141"/>
        <end position="353"/>
    </location>
</feature>
<dbReference type="SMART" id="SM00387">
    <property type="entry name" value="HATPase_c"/>
    <property type="match status" value="1"/>
</dbReference>
<dbReference type="PANTHER" id="PTHR45436:SF5">
    <property type="entry name" value="SENSOR HISTIDINE KINASE TRCS"/>
    <property type="match status" value="1"/>
</dbReference>
<evidence type="ECO:0000259" key="13">
    <source>
        <dbReference type="PROSITE" id="PS50109"/>
    </source>
</evidence>
<comment type="caution">
    <text evidence="15">The sequence shown here is derived from an EMBL/GenBank/DDBJ whole genome shotgun (WGS) entry which is preliminary data.</text>
</comment>
<dbReference type="Gene3D" id="1.10.287.130">
    <property type="match status" value="1"/>
</dbReference>
<dbReference type="CDD" id="cd06225">
    <property type="entry name" value="HAMP"/>
    <property type="match status" value="1"/>
</dbReference>
<keyword evidence="10 12" id="KW-0472">Membrane</keyword>
<feature type="transmembrane region" description="Helical" evidence="12">
    <location>
        <begin position="12"/>
        <end position="36"/>
    </location>
</feature>
<dbReference type="InterPro" id="IPR005467">
    <property type="entry name" value="His_kinase_dom"/>
</dbReference>
<comment type="catalytic activity">
    <reaction evidence="1">
        <text>ATP + protein L-histidine = ADP + protein N-phospho-L-histidine.</text>
        <dbReference type="EC" id="2.7.13.3"/>
    </reaction>
</comment>
<evidence type="ECO:0000256" key="10">
    <source>
        <dbReference type="ARBA" id="ARBA00023136"/>
    </source>
</evidence>
<evidence type="ECO:0000313" key="15">
    <source>
        <dbReference type="EMBL" id="MBI5132957.1"/>
    </source>
</evidence>
<evidence type="ECO:0000256" key="2">
    <source>
        <dbReference type="ARBA" id="ARBA00004370"/>
    </source>
</evidence>
<feature type="domain" description="HAMP" evidence="14">
    <location>
        <begin position="79"/>
        <end position="133"/>
    </location>
</feature>
<gene>
    <name evidence="15" type="ORF">HZA66_26255</name>
</gene>
<dbReference type="SUPFAM" id="SSF158472">
    <property type="entry name" value="HAMP domain-like"/>
    <property type="match status" value="1"/>
</dbReference>
<evidence type="ECO:0000256" key="6">
    <source>
        <dbReference type="ARBA" id="ARBA00022692"/>
    </source>
</evidence>
<comment type="subcellular location">
    <subcellularLocation>
        <location evidence="2">Membrane</location>
    </subcellularLocation>
</comment>
<dbReference type="PROSITE" id="PS50885">
    <property type="entry name" value="HAMP"/>
    <property type="match status" value="1"/>
</dbReference>
<dbReference type="SMART" id="SM00304">
    <property type="entry name" value="HAMP"/>
    <property type="match status" value="1"/>
</dbReference>
<feature type="non-terminal residue" evidence="15">
    <location>
        <position position="397"/>
    </location>
</feature>
<evidence type="ECO:0000259" key="14">
    <source>
        <dbReference type="PROSITE" id="PS50885"/>
    </source>
</evidence>
<dbReference type="InterPro" id="IPR003660">
    <property type="entry name" value="HAMP_dom"/>
</dbReference>
<dbReference type="AlphaFoldDB" id="A0A933S370"/>
<dbReference type="InterPro" id="IPR036890">
    <property type="entry name" value="HATPase_C_sf"/>
</dbReference>
<dbReference type="SUPFAM" id="SSF47384">
    <property type="entry name" value="Homodimeric domain of signal transducing histidine kinase"/>
    <property type="match status" value="1"/>
</dbReference>
<name>A0A933S370_RHOPL</name>
<dbReference type="Pfam" id="PF00512">
    <property type="entry name" value="HisKA"/>
    <property type="match status" value="1"/>
</dbReference>
<dbReference type="EC" id="2.7.13.3" evidence="3"/>
<feature type="compositionally biased region" description="Basic and acidic residues" evidence="11">
    <location>
        <begin position="375"/>
        <end position="397"/>
    </location>
</feature>
<evidence type="ECO:0000256" key="7">
    <source>
        <dbReference type="ARBA" id="ARBA00022777"/>
    </source>
</evidence>
<dbReference type="Proteomes" id="UP000782519">
    <property type="component" value="Unassembled WGS sequence"/>
</dbReference>